<reference evidence="2" key="1">
    <citation type="journal article" date="2021" name="Proc. Natl. Acad. Sci. U.S.A.">
        <title>A Catalog of Tens of Thousands of Viruses from Human Metagenomes Reveals Hidden Associations with Chronic Diseases.</title>
        <authorList>
            <person name="Tisza M.J."/>
            <person name="Buck C.B."/>
        </authorList>
    </citation>
    <scope>NUCLEOTIDE SEQUENCE</scope>
    <source>
        <strain evidence="2">CtakU3</strain>
    </source>
</reference>
<feature type="region of interest" description="Disordered" evidence="1">
    <location>
        <begin position="258"/>
        <end position="295"/>
    </location>
</feature>
<dbReference type="InterPro" id="IPR016913">
    <property type="entry name" value="UCP029215"/>
</dbReference>
<feature type="compositionally biased region" description="Acidic residues" evidence="1">
    <location>
        <begin position="266"/>
        <end position="278"/>
    </location>
</feature>
<evidence type="ECO:0000256" key="1">
    <source>
        <dbReference type="SAM" id="MobiDB-lite"/>
    </source>
</evidence>
<protein>
    <recommendedName>
        <fullName evidence="3">DUF2213 domain-containing protein</fullName>
    </recommendedName>
</protein>
<name>A0A8S5P0L5_9CAUD</name>
<dbReference type="Pfam" id="PF09979">
    <property type="entry name" value="DUF2213"/>
    <property type="match status" value="1"/>
</dbReference>
<feature type="compositionally biased region" description="Acidic residues" evidence="1">
    <location>
        <begin position="285"/>
        <end position="294"/>
    </location>
</feature>
<sequence>MRFKDSKIYTTEKLSPRKEKTPEGFLLCKDVAISRTGNFEYSPEQSGIKPNAIGKCFVSRSEEELFNPETIASFEGKPVVIGHSEFVDPSNWQRRSIGVLKNVRRGEGERSDQLLADLLLTAQNGIDLVEGGTYEEVSCGYDAQVIDDGNGQGHIRGIVGNHLAIVKEGRCGSTCRIMDEKMTPSLKTMLRRFFKDGNEEGFNETLDTVEITAKDEEEAQPEKAEATATPEPEVSRLDAIEKQLASILEKFAEIDQRLNAPKEEPLADEEEPKEGEAEEEKKEEVADEDEEAVNPDEAKQVIADAEELCEGIQKPTADSKDGRFTVNMLERLKRNAIKKSGFNQFGDSVDGATGELLDAYFKGTLATARASKNPKFKIGDSKMTQPSGRKSNAELNAMYNKFWSNK</sequence>
<dbReference type="EMBL" id="BK015306">
    <property type="protein sequence ID" value="DAE00630.1"/>
    <property type="molecule type" value="Genomic_DNA"/>
</dbReference>
<proteinExistence type="predicted"/>
<organism evidence="2">
    <name type="scientific">Myoviridae sp. ctakU3</name>
    <dbReference type="NCBI Taxonomy" id="2825135"/>
    <lineage>
        <taxon>Viruses</taxon>
        <taxon>Duplodnaviria</taxon>
        <taxon>Heunggongvirae</taxon>
        <taxon>Uroviricota</taxon>
        <taxon>Caudoviricetes</taxon>
    </lineage>
</organism>
<accession>A0A8S5P0L5</accession>
<evidence type="ECO:0000313" key="2">
    <source>
        <dbReference type="EMBL" id="DAE00630.1"/>
    </source>
</evidence>
<feature type="region of interest" description="Disordered" evidence="1">
    <location>
        <begin position="212"/>
        <end position="234"/>
    </location>
</feature>
<evidence type="ECO:0008006" key="3">
    <source>
        <dbReference type="Google" id="ProtNLM"/>
    </source>
</evidence>